<protein>
    <submittedName>
        <fullName evidence="1">DUF1456 family protein</fullName>
    </submittedName>
</protein>
<keyword evidence="2" id="KW-1185">Reference proteome</keyword>
<reference evidence="2" key="1">
    <citation type="journal article" date="2019" name="Int. J. Syst. Evol. Microbiol.">
        <title>The Global Catalogue of Microorganisms (GCM) 10K type strain sequencing project: providing services to taxonomists for standard genome sequencing and annotation.</title>
        <authorList>
            <consortium name="The Broad Institute Genomics Platform"/>
            <consortium name="The Broad Institute Genome Sequencing Center for Infectious Disease"/>
            <person name="Wu L."/>
            <person name="Ma J."/>
        </authorList>
    </citation>
    <scope>NUCLEOTIDE SEQUENCE [LARGE SCALE GENOMIC DNA]</scope>
    <source>
        <strain evidence="2">KCTC 52473</strain>
    </source>
</reference>
<proteinExistence type="predicted"/>
<dbReference type="InterPro" id="IPR009921">
    <property type="entry name" value="YehS-like"/>
</dbReference>
<dbReference type="Proteomes" id="UP001595478">
    <property type="component" value="Unassembled WGS sequence"/>
</dbReference>
<organism evidence="1 2">
    <name type="scientific">Agaribacter flavus</name>
    <dbReference type="NCBI Taxonomy" id="1902781"/>
    <lineage>
        <taxon>Bacteria</taxon>
        <taxon>Pseudomonadati</taxon>
        <taxon>Pseudomonadota</taxon>
        <taxon>Gammaproteobacteria</taxon>
        <taxon>Alteromonadales</taxon>
        <taxon>Alteromonadaceae</taxon>
        <taxon>Agaribacter</taxon>
    </lineage>
</organism>
<dbReference type="RefSeq" id="WP_376920448.1">
    <property type="nucleotide sequence ID" value="NZ_JBHRSW010000018.1"/>
</dbReference>
<dbReference type="Pfam" id="PF07308">
    <property type="entry name" value="DUF1456"/>
    <property type="match status" value="2"/>
</dbReference>
<dbReference type="EMBL" id="JBHRSW010000018">
    <property type="protein sequence ID" value="MFC3122320.1"/>
    <property type="molecule type" value="Genomic_DNA"/>
</dbReference>
<evidence type="ECO:0000313" key="2">
    <source>
        <dbReference type="Proteomes" id="UP001595478"/>
    </source>
</evidence>
<dbReference type="PANTHER" id="PTHR37805">
    <property type="entry name" value="CYTOPLASMIC PROTEIN-RELATED"/>
    <property type="match status" value="1"/>
</dbReference>
<accession>A0ABV7FUD9</accession>
<dbReference type="PANTHER" id="PTHR37805:SF1">
    <property type="entry name" value="CYTOPLASMIC PROTEIN"/>
    <property type="match status" value="1"/>
</dbReference>
<comment type="caution">
    <text evidence="1">The sequence shown here is derived from an EMBL/GenBank/DDBJ whole genome shotgun (WGS) entry which is preliminary data.</text>
</comment>
<evidence type="ECO:0000313" key="1">
    <source>
        <dbReference type="EMBL" id="MFC3122320.1"/>
    </source>
</evidence>
<name>A0ABV7FUD9_9ALTE</name>
<sequence>MINNDVLRRVRFALRMNDASTIEVFKLAGHEMDGGYLHAIMKKEEEKGFLPCRDKTLALFLDGLIIKKRGKREGAEPQALKPGEKLSNNEILRKLRIAMSYRDEDMIDVLRYANFRISKTELSALFRQSEHRNFKLAGDQIVRNLLQGMVKKYRPETKSDKNTQTAINQHIWQSKK</sequence>
<gene>
    <name evidence="1" type="ORF">ACFOHL_11875</name>
</gene>